<dbReference type="AlphaFoldDB" id="A0A091BF09"/>
<reference evidence="1 2" key="1">
    <citation type="submission" date="2013-09" db="EMBL/GenBank/DDBJ databases">
        <title>Genome sequencing of Arenimonas oryziterrae.</title>
        <authorList>
            <person name="Chen F."/>
            <person name="Wang G."/>
        </authorList>
    </citation>
    <scope>NUCLEOTIDE SEQUENCE [LARGE SCALE GENOMIC DNA]</scope>
    <source>
        <strain evidence="1 2">YC6267</strain>
    </source>
</reference>
<dbReference type="Proteomes" id="UP000029385">
    <property type="component" value="Unassembled WGS sequence"/>
</dbReference>
<dbReference type="InterPro" id="IPR009659">
    <property type="entry name" value="DUF1249"/>
</dbReference>
<sequence>MSSLITRSSLPRFSRFAWLMGLYGENYQRLSRLFDHAQLRQGSYVSQVAGGLELLVEVLEVHPYTLELRLSYRLKDPQTGQPDPSAYVRIYRDARQAEVTHCYVGRHWQDVLGLYPSPKVLLGHRLRMNNFLNKWLEYLAGQGHGPQTLKPLAPEDADEQSVVCA</sequence>
<dbReference type="RefSeq" id="WP_022969839.1">
    <property type="nucleotide sequence ID" value="NZ_ATVD01000004.1"/>
</dbReference>
<protein>
    <recommendedName>
        <fullName evidence="3">DUF1249 domain-containing protein</fullName>
    </recommendedName>
</protein>
<comment type="caution">
    <text evidence="1">The sequence shown here is derived from an EMBL/GenBank/DDBJ whole genome shotgun (WGS) entry which is preliminary data.</text>
</comment>
<proteinExistence type="predicted"/>
<dbReference type="eggNOG" id="COG3151">
    <property type="taxonomic scope" value="Bacteria"/>
</dbReference>
<dbReference type="OrthoDB" id="9793663at2"/>
<keyword evidence="2" id="KW-1185">Reference proteome</keyword>
<dbReference type="PANTHER" id="PTHR38774:SF1">
    <property type="entry name" value="CYTOPLASMIC PROTEIN"/>
    <property type="match status" value="1"/>
</dbReference>
<dbReference type="PATRIC" id="fig|1121015.4.peg.1962"/>
<dbReference type="STRING" id="1121015.GCA_000420545_02233"/>
<gene>
    <name evidence="1" type="ORF">N789_12455</name>
</gene>
<name>A0A091BF09_9GAMM</name>
<accession>A0A091BF09</accession>
<dbReference type="PANTHER" id="PTHR38774">
    <property type="entry name" value="CYTOPLASMIC PROTEIN-RELATED"/>
    <property type="match status" value="1"/>
</dbReference>
<organism evidence="1 2">
    <name type="scientific">Arenimonas oryziterrae DSM 21050 = YC6267</name>
    <dbReference type="NCBI Taxonomy" id="1121015"/>
    <lineage>
        <taxon>Bacteria</taxon>
        <taxon>Pseudomonadati</taxon>
        <taxon>Pseudomonadota</taxon>
        <taxon>Gammaproteobacteria</taxon>
        <taxon>Lysobacterales</taxon>
        <taxon>Lysobacteraceae</taxon>
        <taxon>Arenimonas</taxon>
    </lineage>
</organism>
<dbReference type="Pfam" id="PF06853">
    <property type="entry name" value="DUF1249"/>
    <property type="match status" value="1"/>
</dbReference>
<evidence type="ECO:0008006" key="3">
    <source>
        <dbReference type="Google" id="ProtNLM"/>
    </source>
</evidence>
<evidence type="ECO:0000313" key="1">
    <source>
        <dbReference type="EMBL" id="KFN42930.1"/>
    </source>
</evidence>
<evidence type="ECO:0000313" key="2">
    <source>
        <dbReference type="Proteomes" id="UP000029385"/>
    </source>
</evidence>
<dbReference type="EMBL" id="AVCI01000007">
    <property type="protein sequence ID" value="KFN42930.1"/>
    <property type="molecule type" value="Genomic_DNA"/>
</dbReference>